<evidence type="ECO:0000256" key="10">
    <source>
        <dbReference type="SAM" id="MobiDB-lite"/>
    </source>
</evidence>
<dbReference type="InterPro" id="IPR049551">
    <property type="entry name" value="PKS_DH_C"/>
</dbReference>
<dbReference type="SUPFAM" id="SSF53901">
    <property type="entry name" value="Thiolase-like"/>
    <property type="match status" value="1"/>
</dbReference>
<dbReference type="InterPro" id="IPR036291">
    <property type="entry name" value="NAD(P)-bd_dom_sf"/>
</dbReference>
<dbReference type="InterPro" id="IPR014043">
    <property type="entry name" value="Acyl_transferase_dom"/>
</dbReference>
<dbReference type="Gene3D" id="1.10.1200.10">
    <property type="entry name" value="ACP-like"/>
    <property type="match status" value="1"/>
</dbReference>
<dbReference type="PROSITE" id="PS52004">
    <property type="entry name" value="KS3_2"/>
    <property type="match status" value="1"/>
</dbReference>
<dbReference type="SUPFAM" id="SSF55048">
    <property type="entry name" value="Probable ACP-binding domain of malonyl-CoA ACP transacylase"/>
    <property type="match status" value="1"/>
</dbReference>
<dbReference type="GO" id="GO:0030639">
    <property type="term" value="P:polyketide biosynthetic process"/>
    <property type="evidence" value="ECO:0007669"/>
    <property type="project" value="UniProtKB-ARBA"/>
</dbReference>
<gene>
    <name evidence="14" type="ORF">HII31_03605</name>
</gene>
<dbReference type="SMART" id="SM00829">
    <property type="entry name" value="PKS_ER"/>
    <property type="match status" value="1"/>
</dbReference>
<proteinExistence type="predicted"/>
<dbReference type="InterPro" id="IPR029063">
    <property type="entry name" value="SAM-dependent_MTases_sf"/>
</dbReference>
<dbReference type="InterPro" id="IPR006162">
    <property type="entry name" value="Ppantetheine_attach_site"/>
</dbReference>
<dbReference type="SMART" id="SM00823">
    <property type="entry name" value="PKS_PP"/>
    <property type="match status" value="1"/>
</dbReference>
<feature type="domain" description="PKS/mFAS DH" evidence="13">
    <location>
        <begin position="972"/>
        <end position="1286"/>
    </location>
</feature>
<dbReference type="CDD" id="cd05195">
    <property type="entry name" value="enoyl_red"/>
    <property type="match status" value="1"/>
</dbReference>
<dbReference type="InterPro" id="IPR014031">
    <property type="entry name" value="Ketoacyl_synth_C"/>
</dbReference>
<keyword evidence="4" id="KW-0677">Repeat</keyword>
<dbReference type="InterPro" id="IPR009081">
    <property type="entry name" value="PP-bd_ACP"/>
</dbReference>
<dbReference type="Pfam" id="PF00107">
    <property type="entry name" value="ADH_zinc_N"/>
    <property type="match status" value="1"/>
</dbReference>
<feature type="domain" description="Carrier" evidence="11">
    <location>
        <begin position="2514"/>
        <end position="2591"/>
    </location>
</feature>
<evidence type="ECO:0000313" key="15">
    <source>
        <dbReference type="Proteomes" id="UP000660729"/>
    </source>
</evidence>
<evidence type="ECO:0000313" key="14">
    <source>
        <dbReference type="EMBL" id="KAF7195137.1"/>
    </source>
</evidence>
<dbReference type="PROSITE" id="PS52019">
    <property type="entry name" value="PKS_MFAS_DH"/>
    <property type="match status" value="1"/>
</dbReference>
<keyword evidence="1" id="KW-0596">Phosphopantetheine</keyword>
<dbReference type="InterPro" id="IPR013217">
    <property type="entry name" value="Methyltransf_12"/>
</dbReference>
<dbReference type="InterPro" id="IPR013968">
    <property type="entry name" value="PKS_KR"/>
</dbReference>
<dbReference type="GO" id="GO:0006633">
    <property type="term" value="P:fatty acid biosynthetic process"/>
    <property type="evidence" value="ECO:0007669"/>
    <property type="project" value="InterPro"/>
</dbReference>
<feature type="region of interest" description="C-terminal hotdog fold" evidence="9">
    <location>
        <begin position="1123"/>
        <end position="1286"/>
    </location>
</feature>
<dbReference type="InterPro" id="IPR014030">
    <property type="entry name" value="Ketoacyl_synth_N"/>
</dbReference>
<dbReference type="SMART" id="SM00822">
    <property type="entry name" value="PKS_KR"/>
    <property type="match status" value="1"/>
</dbReference>
<evidence type="ECO:0000256" key="2">
    <source>
        <dbReference type="ARBA" id="ARBA00022553"/>
    </source>
</evidence>
<dbReference type="GO" id="GO:0004312">
    <property type="term" value="F:fatty acid synthase activity"/>
    <property type="evidence" value="ECO:0007669"/>
    <property type="project" value="TreeGrafter"/>
</dbReference>
<dbReference type="Pfam" id="PF00698">
    <property type="entry name" value="Acyl_transf_1"/>
    <property type="match status" value="1"/>
</dbReference>
<feature type="active site" description="Proton donor; for dehydratase activity" evidence="9">
    <location>
        <position position="1190"/>
    </location>
</feature>
<dbReference type="InterPro" id="IPR056501">
    <property type="entry name" value="NAD-bd_HRPKS_sdrA"/>
</dbReference>
<dbReference type="Pfam" id="PF00109">
    <property type="entry name" value="ketoacyl-synt"/>
    <property type="match status" value="1"/>
</dbReference>
<dbReference type="GO" id="GO:0016491">
    <property type="term" value="F:oxidoreductase activity"/>
    <property type="evidence" value="ECO:0007669"/>
    <property type="project" value="UniProtKB-KW"/>
</dbReference>
<dbReference type="EMBL" id="JABCIY010000043">
    <property type="protein sequence ID" value="KAF7195137.1"/>
    <property type="molecule type" value="Genomic_DNA"/>
</dbReference>
<dbReference type="Gene3D" id="3.10.129.110">
    <property type="entry name" value="Polyketide synthase dehydratase"/>
    <property type="match status" value="1"/>
</dbReference>
<dbReference type="Pfam" id="PF02801">
    <property type="entry name" value="Ketoacyl-synt_C"/>
    <property type="match status" value="1"/>
</dbReference>
<dbReference type="GO" id="GO:1901336">
    <property type="term" value="P:lactone biosynthetic process"/>
    <property type="evidence" value="ECO:0007669"/>
    <property type="project" value="UniProtKB-ARBA"/>
</dbReference>
<dbReference type="PANTHER" id="PTHR43775:SF29">
    <property type="entry name" value="ASPERFURANONE POLYKETIDE SYNTHASE AFOG-RELATED"/>
    <property type="match status" value="1"/>
</dbReference>
<dbReference type="InterPro" id="IPR013149">
    <property type="entry name" value="ADH-like_C"/>
</dbReference>
<evidence type="ECO:0000256" key="5">
    <source>
        <dbReference type="ARBA" id="ARBA00022857"/>
    </source>
</evidence>
<dbReference type="InterPro" id="IPR020806">
    <property type="entry name" value="PKS_PP-bd"/>
</dbReference>
<dbReference type="Proteomes" id="UP000660729">
    <property type="component" value="Unassembled WGS sequence"/>
</dbReference>
<dbReference type="SMART" id="SM00826">
    <property type="entry name" value="PKS_DH"/>
    <property type="match status" value="1"/>
</dbReference>
<evidence type="ECO:0000256" key="1">
    <source>
        <dbReference type="ARBA" id="ARBA00022450"/>
    </source>
</evidence>
<evidence type="ECO:0000256" key="7">
    <source>
        <dbReference type="ARBA" id="ARBA00023268"/>
    </source>
</evidence>
<evidence type="ECO:0000256" key="6">
    <source>
        <dbReference type="ARBA" id="ARBA00023002"/>
    </source>
</evidence>
<feature type="domain" description="Ketosynthase family 3 (KS3)" evidence="12">
    <location>
        <begin position="4"/>
        <end position="426"/>
    </location>
</feature>
<feature type="active site" description="Proton acceptor; for dehydratase activity" evidence="9">
    <location>
        <position position="1004"/>
    </location>
</feature>
<dbReference type="InterPro" id="IPR011032">
    <property type="entry name" value="GroES-like_sf"/>
</dbReference>
<dbReference type="Pfam" id="PF08659">
    <property type="entry name" value="KR"/>
    <property type="match status" value="1"/>
</dbReference>
<dbReference type="Gene3D" id="3.40.47.10">
    <property type="match status" value="1"/>
</dbReference>
<dbReference type="InterPro" id="IPR042104">
    <property type="entry name" value="PKS_dehydratase_sf"/>
</dbReference>
<keyword evidence="2" id="KW-0597">Phosphoprotein</keyword>
<dbReference type="Gene3D" id="3.40.50.150">
    <property type="entry name" value="Vaccinia Virus protein VP39"/>
    <property type="match status" value="1"/>
</dbReference>
<dbReference type="InterPro" id="IPR018201">
    <property type="entry name" value="Ketoacyl_synth_AS"/>
</dbReference>
<dbReference type="CDD" id="cd02440">
    <property type="entry name" value="AdoMet_MTases"/>
    <property type="match status" value="1"/>
</dbReference>
<dbReference type="Pfam" id="PF22336">
    <property type="entry name" value="RhiE-like_linker"/>
    <property type="match status" value="1"/>
</dbReference>
<protein>
    <submittedName>
        <fullName evidence="14">Highly reducing polyketide synthase PKS2</fullName>
    </submittedName>
</protein>
<keyword evidence="5" id="KW-0521">NADP</keyword>
<keyword evidence="15" id="KW-1185">Reference proteome</keyword>
<dbReference type="InterPro" id="IPR054514">
    <property type="entry name" value="RhiE-like_linker"/>
</dbReference>
<dbReference type="Pfam" id="PF21089">
    <property type="entry name" value="PKS_DH_N"/>
    <property type="match status" value="1"/>
</dbReference>
<keyword evidence="8" id="KW-0012">Acyltransferase</keyword>
<dbReference type="InterPro" id="IPR057326">
    <property type="entry name" value="KR_dom"/>
</dbReference>
<dbReference type="SMART" id="SM00825">
    <property type="entry name" value="PKS_KS"/>
    <property type="match status" value="1"/>
</dbReference>
<dbReference type="InterPro" id="IPR016035">
    <property type="entry name" value="Acyl_Trfase/lysoPLipase"/>
</dbReference>
<dbReference type="InterPro" id="IPR013154">
    <property type="entry name" value="ADH-like_N"/>
</dbReference>
<dbReference type="SUPFAM" id="SSF50129">
    <property type="entry name" value="GroES-like"/>
    <property type="match status" value="1"/>
</dbReference>
<evidence type="ECO:0000259" key="11">
    <source>
        <dbReference type="PROSITE" id="PS50075"/>
    </source>
</evidence>
<feature type="region of interest" description="Disordered" evidence="10">
    <location>
        <begin position="2486"/>
        <end position="2507"/>
    </location>
</feature>
<dbReference type="InterPro" id="IPR016036">
    <property type="entry name" value="Malonyl_transacylase_ACP-bd"/>
</dbReference>
<evidence type="ECO:0000259" key="13">
    <source>
        <dbReference type="PROSITE" id="PS52019"/>
    </source>
</evidence>
<evidence type="ECO:0000259" key="12">
    <source>
        <dbReference type="PROSITE" id="PS52004"/>
    </source>
</evidence>
<dbReference type="SUPFAM" id="SSF53335">
    <property type="entry name" value="S-adenosyl-L-methionine-dependent methyltransferases"/>
    <property type="match status" value="1"/>
</dbReference>
<dbReference type="SUPFAM" id="SSF51735">
    <property type="entry name" value="NAD(P)-binding Rossmann-fold domains"/>
    <property type="match status" value="2"/>
</dbReference>
<dbReference type="Pfam" id="PF23114">
    <property type="entry name" value="NAD-bd_HRPKS_sdrA"/>
    <property type="match status" value="1"/>
</dbReference>
<dbReference type="Pfam" id="PF00550">
    <property type="entry name" value="PP-binding"/>
    <property type="match status" value="1"/>
</dbReference>
<feature type="region of interest" description="N-terminal hotdog fold" evidence="9">
    <location>
        <begin position="972"/>
        <end position="1106"/>
    </location>
</feature>
<dbReference type="SUPFAM" id="SSF47336">
    <property type="entry name" value="ACP-like"/>
    <property type="match status" value="1"/>
</dbReference>
<evidence type="ECO:0000256" key="4">
    <source>
        <dbReference type="ARBA" id="ARBA00022737"/>
    </source>
</evidence>
<comment type="caution">
    <text evidence="14">The sequence shown here is derived from an EMBL/GenBank/DDBJ whole genome shotgun (WGS) entry which is preliminary data.</text>
</comment>
<dbReference type="OrthoDB" id="329835at2759"/>
<keyword evidence="7" id="KW-0511">Multifunctional enzyme</keyword>
<dbReference type="InterPro" id="IPR049552">
    <property type="entry name" value="PKS_DH_N"/>
</dbReference>
<dbReference type="InterPro" id="IPR020843">
    <property type="entry name" value="ER"/>
</dbReference>
<dbReference type="GO" id="GO:0004315">
    <property type="term" value="F:3-oxoacyl-[acyl-carrier-protein] synthase activity"/>
    <property type="evidence" value="ECO:0007669"/>
    <property type="project" value="InterPro"/>
</dbReference>
<dbReference type="Gene3D" id="3.40.366.10">
    <property type="entry name" value="Malonyl-Coenzyme A Acyl Carrier Protein, domain 2"/>
    <property type="match status" value="1"/>
</dbReference>
<dbReference type="Pfam" id="PF08242">
    <property type="entry name" value="Methyltransf_12"/>
    <property type="match status" value="1"/>
</dbReference>
<evidence type="ECO:0000256" key="3">
    <source>
        <dbReference type="ARBA" id="ARBA00022679"/>
    </source>
</evidence>
<dbReference type="Gene3D" id="3.90.180.10">
    <property type="entry name" value="Medium-chain alcohol dehydrogenases, catalytic domain"/>
    <property type="match status" value="1"/>
</dbReference>
<dbReference type="SUPFAM" id="SSF52151">
    <property type="entry name" value="FabD/lysophospholipase-like"/>
    <property type="match status" value="1"/>
</dbReference>
<dbReference type="InterPro" id="IPR016039">
    <property type="entry name" value="Thiolase-like"/>
</dbReference>
<dbReference type="InterPro" id="IPR020841">
    <property type="entry name" value="PKS_Beta-ketoAc_synthase_dom"/>
</dbReference>
<keyword evidence="6" id="KW-0560">Oxidoreductase</keyword>
<dbReference type="PROSITE" id="PS00606">
    <property type="entry name" value="KS3_1"/>
    <property type="match status" value="1"/>
</dbReference>
<dbReference type="PROSITE" id="PS00012">
    <property type="entry name" value="PHOSPHOPANTETHEINE"/>
    <property type="match status" value="1"/>
</dbReference>
<organism evidence="14 15">
    <name type="scientific">Pseudocercospora fuligena</name>
    <dbReference type="NCBI Taxonomy" id="685502"/>
    <lineage>
        <taxon>Eukaryota</taxon>
        <taxon>Fungi</taxon>
        <taxon>Dikarya</taxon>
        <taxon>Ascomycota</taxon>
        <taxon>Pezizomycotina</taxon>
        <taxon>Dothideomycetes</taxon>
        <taxon>Dothideomycetidae</taxon>
        <taxon>Mycosphaerellales</taxon>
        <taxon>Mycosphaerellaceae</taxon>
        <taxon>Pseudocercospora</taxon>
    </lineage>
</organism>
<dbReference type="SMART" id="SM00827">
    <property type="entry name" value="PKS_AT"/>
    <property type="match status" value="1"/>
</dbReference>
<name>A0A8H6RQ31_9PEZI</name>
<dbReference type="InterPro" id="IPR020807">
    <property type="entry name" value="PKS_DH"/>
</dbReference>
<dbReference type="FunFam" id="3.40.50.720:FF:000209">
    <property type="entry name" value="Polyketide synthase Pks12"/>
    <property type="match status" value="1"/>
</dbReference>
<dbReference type="InterPro" id="IPR049900">
    <property type="entry name" value="PKS_mFAS_DH"/>
</dbReference>
<dbReference type="Pfam" id="PF14765">
    <property type="entry name" value="PS-DH"/>
    <property type="match status" value="1"/>
</dbReference>
<evidence type="ECO:0000256" key="9">
    <source>
        <dbReference type="PROSITE-ProRule" id="PRU01363"/>
    </source>
</evidence>
<dbReference type="InterPro" id="IPR001227">
    <property type="entry name" value="Ac_transferase_dom_sf"/>
</dbReference>
<sequence length="2595" mass="281835">MDAPDQIAIIGFGFRAPDGAHRDLLSYLSAAKCAWSSIPRERFDQNAFYHPDSQKTGALSIRGGHFLQDDVFAFDAPFFSISPQEAKIMDPQHRMLLECAYEAIEQSGTLLSNLAAAKVGVFAAGSRSDYEHFLYRDPAMMPALAALGATMSMFANRLSYCFDFKGPSVTIDTACSSSITALHLACESLKRGECSAAFVGASSLVLSPEWLIAMNTLGAMGPDGHCYSYDARGNGYGRGEGAACLLLKPLSAALAAGDPIRAVIRNTAINQDGHTKGITLPSGTAQIDLLRRLYREAQLNPADTPYVEGHGTGTSVGDPIEANAISEVFGPGRTSDHPLYVGSVKSNFGHLENASGLLSVIKVVLMLESGTILPNADFRSIHPDISSNGVLQIPQRPMPWPMRSPKRVCLNNFGYGGSNASAIIDASPSAIANGLDPSVKENAHSALKQTNGINGCHTPQESPHTQHLHLVVLSAKSEASLKLHLTSLGEYIEAQEKNQSPERLLNDLAYTLGEHRNHYAYRWAAAADCCGNLAKELTSHDPSVAKTLSGTARIAFVFTGQGSQYPRMAVELNSYRVFRGVMRASSEVLKQLGAGWNLQGRLATRGSYEIMLMFAPEELERATDESRVNEAAISQPACTAIQIALVDLLKSWGIVPERVTGHSSGEIAAAYAAGVLTLETALAIAYYRGVAAKAIEMDPGQSGAMLAVGAGPLQAEELVDDIDPDCGEACVAAVNSPQSVTLSGDATAIDEAHNAADDLGLFARKLKVHVAYHSQHMIAGAASYRKNIVPFCNSQHLSCEPATFKVEFYSSVTGSHKEIRSFDARYWVANLISRVQFDGAMQDMLLGGQKQHIAENSMHIVLEIGPHGALKSPIQQILKTMNSRSDPKLTIPKYYSILDRGKAADESAVTTAGHLFGHGVDVNLAAINRTHIKDVPSKLLTNLPPYSWNKTTSFAHIPRAVENFLRPRSPGNVLLGHTFDEGAGLGHTFRNVFTLDDLPWLRDHKIGGHVVFPFAAYLVMAIEALQIIDPSESMDSAVLVREMRIDQALWIFEPDTVQLRLTIQPYMIGPSLGSNKKWSFAICSWDGDSAWTQHTCGQIMFDDTSAVSHSSKRAYDLLTSSDAWQQDDVAKVYRTLDAASLEYGSSFQGMQQLWTRSATTAVSQNAVLDIATATEMCNDGLSTIHPATLDAFLHPLLSVWTDRSTSPRPYVPTFASQVRIKRGFCVDRGQRFRVAAERFTWKHDYAGETYASVIAFTEAEASNSVDDAVVEIDNLTLTPMANARKNDVQPIHALESYTMEHFELVDLLSRPQLELVLREDTAPAADVDIGLAAQQDQAAMHFLNEAADQLAQCADDAEAPGHLRRFALWARRLLKQNHQNDTPFTRSLKDLNQRESALRAFSSTSAASQSICEIGQRLPQILRREVEPLDVMVQDGLLARTYSEDESLKATYPAMAKFVTLLSKTNPMLKVLELGAGTGGATEHLLHAMTSNASNPPGFLHYTYTDISSGFFENARERFIRWSRQLQFAKLNVCEDPTSQGFQAASYDLIVAANILHATPNIGITLKNIYSLLKPGGKLLLQELTCPSPRYLAFTTLLDWWVYDDEFRSDDGPLLSVDSWNKALLQSGFTGVSTCGYDFPGSSQQCTAVITSSRAAAPEAVHAAIGQEVQVCTFQETTNDHLMSGFIDRLRESITSKTSVAKVSSTTTGTAESSSQLSNNIVIVVDNPMESVYTKMSASDLAAIKAIFAQAKRVLWIAPSSSYPSARPESQMCEGLIRTLNAEGAANNAITVQLASYGQATATSVAEILGYTLEYPDAGKEELEYIVKNDGSIRVPRMVRSQAALDAFNVELDIPTKQQQPLWQPGRPLELALDETSGLESLHWIDSKKMAERKLGDNDMLLATRAASLNFVDLLRLLGRVPWRKGVGLEGAGIVEKVGRNVTQYQPGQRVCYMNFGGSFATHTIVDSRLAAPVPEEVDFADAATRPVVLCTAIMGLEDLARLRSGESVLIHAATGGVGQYALQIALHVGATVFATAGTSKKRQFLHTEFGIPYEHIFSSRNADFAEAILALTDGHGVDVVLNSLAGELLQKSWSIVAEFGRFVEIGKMDLLNNNFLEMRQFVKNTAFFGLDLDDLSRTRPELASKALSRAMEMCFLGIVKPARPLTTYQASHVKDGFRELQKGTNMGKIALVLGKDDVVPVRCRKPFSGTEDVLLRPDASYVITGGTGGLGRSIVGWMVANGARHILLLSRSGSSHADFDAVRHNAAQVGAIVRATACDISNRSQVAAAIKDADDMPPVAGVIHGASVFNDTLFANASHADWEQICAPKVNGAWNLHYVLERSQLDFFVSLASFTGVLGNVGQAIYASTTSFLESFARYRRQMGLPAVTTDLCGISEVGYAAEKGFEEGTRNVAGYSVNEKELHILLKHAIMGDTSPLQHDGVNMTGYKVLPSSLEKGGAGTQPWVRHARARHLVRAAWAEAGTTEGIEGGSEQEKHQQPLSEKLAQASGDSAALPLLVTELSARVSSIMMIERDEITAERPLSEYGLDSLVSVELRNWIRQEAQADLPLTMILGSANLGVLAQEILRRRKEGS</sequence>
<accession>A0A8H6RQ31</accession>
<keyword evidence="3" id="KW-0808">Transferase</keyword>
<dbReference type="Gene3D" id="3.40.50.720">
    <property type="entry name" value="NAD(P)-binding Rossmann-like Domain"/>
    <property type="match status" value="1"/>
</dbReference>
<evidence type="ECO:0000256" key="8">
    <source>
        <dbReference type="ARBA" id="ARBA00023315"/>
    </source>
</evidence>
<dbReference type="PANTHER" id="PTHR43775">
    <property type="entry name" value="FATTY ACID SYNTHASE"/>
    <property type="match status" value="1"/>
</dbReference>
<reference evidence="14" key="1">
    <citation type="submission" date="2020-04" db="EMBL/GenBank/DDBJ databases">
        <title>Draft genome resource of the tomato pathogen Pseudocercospora fuligena.</title>
        <authorList>
            <person name="Zaccaron A."/>
        </authorList>
    </citation>
    <scope>NUCLEOTIDE SEQUENCE</scope>
    <source>
        <strain evidence="14">PF001</strain>
    </source>
</reference>
<dbReference type="CDD" id="cd00833">
    <property type="entry name" value="PKS"/>
    <property type="match status" value="1"/>
</dbReference>
<dbReference type="PROSITE" id="PS50075">
    <property type="entry name" value="CARRIER"/>
    <property type="match status" value="1"/>
</dbReference>
<dbReference type="InterPro" id="IPR036736">
    <property type="entry name" value="ACP-like_sf"/>
</dbReference>
<dbReference type="GO" id="GO:0031177">
    <property type="term" value="F:phosphopantetheine binding"/>
    <property type="evidence" value="ECO:0007669"/>
    <property type="project" value="InterPro"/>
</dbReference>
<dbReference type="InterPro" id="IPR050091">
    <property type="entry name" value="PKS_NRPS_Biosynth_Enz"/>
</dbReference>
<dbReference type="Pfam" id="PF08240">
    <property type="entry name" value="ADH_N"/>
    <property type="match status" value="1"/>
</dbReference>